<dbReference type="Gene3D" id="3.90.105.20">
    <property type="match status" value="1"/>
</dbReference>
<comment type="subunit">
    <text evidence="3 6">Associates with the pre-60S ribosomal particle.</text>
</comment>
<accession>A0A7R8VGH9</accession>
<dbReference type="GO" id="GO:0000956">
    <property type="term" value="P:nuclear-transcribed mRNA catabolic process"/>
    <property type="evidence" value="ECO:0007669"/>
    <property type="project" value="TreeGrafter"/>
</dbReference>
<dbReference type="InterPro" id="IPR051742">
    <property type="entry name" value="Ribosome_Assembly_uL10"/>
</dbReference>
<keyword evidence="5 6" id="KW-0539">Nucleus</keyword>
<keyword evidence="4 6" id="KW-0963">Cytoplasm</keyword>
<comment type="subcellular location">
    <subcellularLocation>
        <location evidence="6">Cytoplasm</location>
    </subcellularLocation>
    <subcellularLocation>
        <location evidence="6">Nucleus</location>
        <location evidence="6">Nucleolus</location>
    </subcellularLocation>
</comment>
<evidence type="ECO:0000313" key="8">
    <source>
        <dbReference type="EMBL" id="CAD7196282.1"/>
    </source>
</evidence>
<evidence type="ECO:0000256" key="2">
    <source>
        <dbReference type="ARBA" id="ARBA00008889"/>
    </source>
</evidence>
<dbReference type="GO" id="GO:0030687">
    <property type="term" value="C:preribosome, large subunit precursor"/>
    <property type="evidence" value="ECO:0007669"/>
    <property type="project" value="TreeGrafter"/>
</dbReference>
<dbReference type="Pfam" id="PF00466">
    <property type="entry name" value="Ribosomal_L10"/>
    <property type="match status" value="1"/>
</dbReference>
<dbReference type="GO" id="GO:0000027">
    <property type="term" value="P:ribosomal large subunit assembly"/>
    <property type="evidence" value="ECO:0007669"/>
    <property type="project" value="InterPro"/>
</dbReference>
<dbReference type="InterPro" id="IPR040637">
    <property type="entry name" value="Ribosomal_uL10-like_insert"/>
</dbReference>
<dbReference type="GO" id="GO:0003723">
    <property type="term" value="F:RNA binding"/>
    <property type="evidence" value="ECO:0007669"/>
    <property type="project" value="TreeGrafter"/>
</dbReference>
<reference evidence="8" key="1">
    <citation type="submission" date="2020-11" db="EMBL/GenBank/DDBJ databases">
        <authorList>
            <person name="Tran Van P."/>
        </authorList>
    </citation>
    <scope>NUCLEOTIDE SEQUENCE</scope>
</reference>
<evidence type="ECO:0000256" key="1">
    <source>
        <dbReference type="ARBA" id="ARBA00004046"/>
    </source>
</evidence>
<evidence type="ECO:0000256" key="6">
    <source>
        <dbReference type="RuleBase" id="RU364039"/>
    </source>
</evidence>
<dbReference type="InterPro" id="IPR033867">
    <property type="entry name" value="Mrt4"/>
</dbReference>
<keyword evidence="6" id="KW-0690">Ribosome biogenesis</keyword>
<dbReference type="GO" id="GO:0006364">
    <property type="term" value="P:rRNA processing"/>
    <property type="evidence" value="ECO:0007669"/>
    <property type="project" value="TreeGrafter"/>
</dbReference>
<dbReference type="AlphaFoldDB" id="A0A7R8VGH9"/>
<evidence type="ECO:0000259" key="7">
    <source>
        <dbReference type="Pfam" id="PF17777"/>
    </source>
</evidence>
<gene>
    <name evidence="8" type="ORF">TDIB3V08_LOCUS2634</name>
</gene>
<evidence type="ECO:0000256" key="3">
    <source>
        <dbReference type="ARBA" id="ARBA00011117"/>
    </source>
</evidence>
<dbReference type="CDD" id="cd05796">
    <property type="entry name" value="Ribosomal_P0_like"/>
    <property type="match status" value="1"/>
</dbReference>
<name>A0A7R8VGH9_TIMDO</name>
<dbReference type="SUPFAM" id="SSF160369">
    <property type="entry name" value="Ribosomal protein L10-like"/>
    <property type="match status" value="1"/>
</dbReference>
<dbReference type="PANTHER" id="PTHR45841">
    <property type="entry name" value="MRNA TURNOVER PROTEIN 4 MRTO4"/>
    <property type="match status" value="1"/>
</dbReference>
<dbReference type="Pfam" id="PF17777">
    <property type="entry name" value="RL10P_insert"/>
    <property type="match status" value="1"/>
</dbReference>
<dbReference type="Gene3D" id="3.30.70.1730">
    <property type="match status" value="1"/>
</dbReference>
<dbReference type="EMBL" id="OA565089">
    <property type="protein sequence ID" value="CAD7196282.1"/>
    <property type="molecule type" value="Genomic_DNA"/>
</dbReference>
<evidence type="ECO:0000256" key="5">
    <source>
        <dbReference type="ARBA" id="ARBA00023242"/>
    </source>
</evidence>
<feature type="domain" description="Large ribosomal subunit protein uL10-like insertion" evidence="7">
    <location>
        <begin position="126"/>
        <end position="195"/>
    </location>
</feature>
<dbReference type="InterPro" id="IPR043164">
    <property type="entry name" value="Ribosomal_uL10-like_insert_sf"/>
</dbReference>
<sequence length="239" mass="27484">MPKSKRDKKVSLTKVTKKVGLQLKQKFIEDIQKYVEDYNSVFVVSWDKMRNEKQKELRVQWKPSRFVFGKNSLLQLAMGKTSESEPLEGLHKLSQHISGQCGLLFTDKVEAEVLEWFKNYSRQDFARSGTIAEDTLVLNEGPLTQFPGSLEPRLRQLGLPTQLKGGVVSLLQDVIVCTKGKVIMPEQARILRLLGRETSRFTLSVRCRWGKDGNFKIYKEADKDMEADKNMETENIQEK</sequence>
<dbReference type="FunFam" id="3.30.70.1730:FF:000005">
    <property type="entry name" value="Ribosome assembly factor mrt4"/>
    <property type="match status" value="1"/>
</dbReference>
<dbReference type="GO" id="GO:0005730">
    <property type="term" value="C:nucleolus"/>
    <property type="evidence" value="ECO:0007669"/>
    <property type="project" value="UniProtKB-SubCell"/>
</dbReference>
<evidence type="ECO:0000256" key="4">
    <source>
        <dbReference type="ARBA" id="ARBA00022490"/>
    </source>
</evidence>
<dbReference type="FunFam" id="3.90.105.20:FF:000003">
    <property type="entry name" value="Ribosome assembly factor mrt4"/>
    <property type="match status" value="1"/>
</dbReference>
<dbReference type="PANTHER" id="PTHR45841:SF1">
    <property type="entry name" value="MRNA TURNOVER PROTEIN 4 HOMOLOG"/>
    <property type="match status" value="1"/>
</dbReference>
<comment type="similarity">
    <text evidence="2 6">Belongs to the universal ribosomal protein uL10 family.</text>
</comment>
<proteinExistence type="inferred from homology"/>
<dbReference type="GO" id="GO:0005737">
    <property type="term" value="C:cytoplasm"/>
    <property type="evidence" value="ECO:0007669"/>
    <property type="project" value="UniProtKB-SubCell"/>
</dbReference>
<comment type="function">
    <text evidence="1 6">Component of the ribosome assembly machinery. Nuclear paralog of the ribosomal protein P0, it binds pre-60S subunits at an early stage of assembly in the nucleolus, and is replaced by P0 in cytoplasmic pre-60S subunits and mature 80S ribosomes.</text>
</comment>
<protein>
    <recommendedName>
        <fullName evidence="6">Ribosome assembly factor mrt4</fullName>
    </recommendedName>
</protein>
<dbReference type="InterPro" id="IPR043141">
    <property type="entry name" value="Ribosomal_uL10-like_sf"/>
</dbReference>
<organism evidence="8">
    <name type="scientific">Timema douglasi</name>
    <name type="common">Walking stick</name>
    <dbReference type="NCBI Taxonomy" id="61478"/>
    <lineage>
        <taxon>Eukaryota</taxon>
        <taxon>Metazoa</taxon>
        <taxon>Ecdysozoa</taxon>
        <taxon>Arthropoda</taxon>
        <taxon>Hexapoda</taxon>
        <taxon>Insecta</taxon>
        <taxon>Pterygota</taxon>
        <taxon>Neoptera</taxon>
        <taxon>Polyneoptera</taxon>
        <taxon>Phasmatodea</taxon>
        <taxon>Timematodea</taxon>
        <taxon>Timematoidea</taxon>
        <taxon>Timematidae</taxon>
        <taxon>Timema</taxon>
    </lineage>
</organism>
<dbReference type="InterPro" id="IPR001790">
    <property type="entry name" value="Ribosomal_uL10"/>
</dbReference>